<dbReference type="OrthoDB" id="4612864at2"/>
<sequence length="386" mass="39234">MLAGRKLVLLAHALLIQALTFILRPTMSYRALELDVPAAWLGVLSASFAVAPLALALPVGQAADRFGERRVATAGAVLVTLSGVAFLVLGGHVVGLAAASALFGIGHLGCVVGQQALVANTTDRRGYATAFGHYTFAASLGQVGGPMLIAAFGGDREIPDTRPIFMWSCVIAGVLVVLSTLLPRGNAQEAARREGGPGGVRAILRTPGIPNALVTSCVVLAAVDIVLVYLPALGTERGLASGTIGVLLAVRGVAAMGSRLFLGRLAEAVGRRRLLVVSTVASAVALFAAPLPLPVWLLGCLLFVIGFGLGVGQPLTMAWLAEAAPPGLRGRAMSLRMVGNRTGQLLIPSAAGLVAAGLGAAGVLWLTALGLGWAGLAGRRLPADPG</sequence>
<dbReference type="Pfam" id="PF00083">
    <property type="entry name" value="Sugar_tr"/>
    <property type="match status" value="1"/>
</dbReference>
<feature type="transmembrane region" description="Helical" evidence="5">
    <location>
        <begin position="238"/>
        <end position="262"/>
    </location>
</feature>
<evidence type="ECO:0000256" key="2">
    <source>
        <dbReference type="ARBA" id="ARBA00022692"/>
    </source>
</evidence>
<feature type="transmembrane region" description="Helical" evidence="5">
    <location>
        <begin position="274"/>
        <end position="290"/>
    </location>
</feature>
<dbReference type="PROSITE" id="PS00216">
    <property type="entry name" value="SUGAR_TRANSPORT_1"/>
    <property type="match status" value="1"/>
</dbReference>
<dbReference type="GO" id="GO:0005886">
    <property type="term" value="C:plasma membrane"/>
    <property type="evidence" value="ECO:0007669"/>
    <property type="project" value="UniProtKB-SubCell"/>
</dbReference>
<dbReference type="PANTHER" id="PTHR23526:SF4">
    <property type="entry name" value="INTEGRAL MEMBRANE TRANSPORT PROTEIN"/>
    <property type="match status" value="1"/>
</dbReference>
<feature type="transmembrane region" description="Helical" evidence="5">
    <location>
        <begin position="38"/>
        <end position="59"/>
    </location>
</feature>
<feature type="domain" description="Major facilitator superfamily (MFS) profile" evidence="6">
    <location>
        <begin position="1"/>
        <end position="386"/>
    </location>
</feature>
<organism evidence="7 8">
    <name type="scientific">Thermopolyspora flexuosa</name>
    <dbReference type="NCBI Taxonomy" id="103836"/>
    <lineage>
        <taxon>Bacteria</taxon>
        <taxon>Bacillati</taxon>
        <taxon>Actinomycetota</taxon>
        <taxon>Actinomycetes</taxon>
        <taxon>Streptosporangiales</taxon>
        <taxon>Streptosporangiaceae</taxon>
        <taxon>Thermopolyspora</taxon>
    </lineage>
</organism>
<keyword evidence="2 5" id="KW-0812">Transmembrane</keyword>
<name>A0A543J1M4_9ACTN</name>
<feature type="transmembrane region" description="Helical" evidence="5">
    <location>
        <begin position="296"/>
        <end position="324"/>
    </location>
</feature>
<evidence type="ECO:0000259" key="6">
    <source>
        <dbReference type="PROSITE" id="PS50850"/>
    </source>
</evidence>
<dbReference type="Pfam" id="PF07690">
    <property type="entry name" value="MFS_1"/>
    <property type="match status" value="1"/>
</dbReference>
<dbReference type="PROSITE" id="PS50850">
    <property type="entry name" value="MFS"/>
    <property type="match status" value="1"/>
</dbReference>
<dbReference type="InterPro" id="IPR005829">
    <property type="entry name" value="Sugar_transporter_CS"/>
</dbReference>
<dbReference type="GO" id="GO:0022857">
    <property type="term" value="F:transmembrane transporter activity"/>
    <property type="evidence" value="ECO:0007669"/>
    <property type="project" value="InterPro"/>
</dbReference>
<dbReference type="AlphaFoldDB" id="A0A543J1M4"/>
<keyword evidence="4 5" id="KW-0472">Membrane</keyword>
<feature type="transmembrane region" description="Helical" evidence="5">
    <location>
        <begin position="164"/>
        <end position="183"/>
    </location>
</feature>
<dbReference type="SUPFAM" id="SSF103473">
    <property type="entry name" value="MFS general substrate transporter"/>
    <property type="match status" value="1"/>
</dbReference>
<comment type="subcellular location">
    <subcellularLocation>
        <location evidence="1">Cell membrane</location>
        <topology evidence="1">Multi-pass membrane protein</topology>
    </subcellularLocation>
</comment>
<feature type="transmembrane region" description="Helical" evidence="5">
    <location>
        <begin position="131"/>
        <end position="152"/>
    </location>
</feature>
<dbReference type="InterPro" id="IPR011701">
    <property type="entry name" value="MFS"/>
</dbReference>
<dbReference type="InterPro" id="IPR020846">
    <property type="entry name" value="MFS_dom"/>
</dbReference>
<evidence type="ECO:0000256" key="4">
    <source>
        <dbReference type="ARBA" id="ARBA00023136"/>
    </source>
</evidence>
<dbReference type="InterPro" id="IPR036259">
    <property type="entry name" value="MFS_trans_sf"/>
</dbReference>
<keyword evidence="8" id="KW-1185">Reference proteome</keyword>
<dbReference type="EMBL" id="VFPQ01000001">
    <property type="protein sequence ID" value="TQM76712.1"/>
    <property type="molecule type" value="Genomic_DNA"/>
</dbReference>
<comment type="caution">
    <text evidence="7">The sequence shown here is derived from an EMBL/GenBank/DDBJ whole genome shotgun (WGS) entry which is preliminary data.</text>
</comment>
<proteinExistence type="predicted"/>
<feature type="transmembrane region" description="Helical" evidence="5">
    <location>
        <begin position="211"/>
        <end position="232"/>
    </location>
</feature>
<accession>A0A543J1M4</accession>
<evidence type="ECO:0000313" key="8">
    <source>
        <dbReference type="Proteomes" id="UP000319213"/>
    </source>
</evidence>
<dbReference type="PANTHER" id="PTHR23526">
    <property type="entry name" value="INTEGRAL MEMBRANE TRANSPORT PROTEIN-RELATED"/>
    <property type="match status" value="1"/>
</dbReference>
<feature type="transmembrane region" description="Helical" evidence="5">
    <location>
        <begin position="345"/>
        <end position="376"/>
    </location>
</feature>
<dbReference type="Proteomes" id="UP000319213">
    <property type="component" value="Unassembled WGS sequence"/>
</dbReference>
<keyword evidence="3 5" id="KW-1133">Transmembrane helix</keyword>
<feature type="transmembrane region" description="Helical" evidence="5">
    <location>
        <begin position="96"/>
        <end position="119"/>
    </location>
</feature>
<evidence type="ECO:0000256" key="3">
    <source>
        <dbReference type="ARBA" id="ARBA00022989"/>
    </source>
</evidence>
<dbReference type="InterPro" id="IPR005828">
    <property type="entry name" value="MFS_sugar_transport-like"/>
</dbReference>
<evidence type="ECO:0000313" key="7">
    <source>
        <dbReference type="EMBL" id="TQM76712.1"/>
    </source>
</evidence>
<dbReference type="Gene3D" id="1.20.1250.20">
    <property type="entry name" value="MFS general substrate transporter like domains"/>
    <property type="match status" value="2"/>
</dbReference>
<gene>
    <name evidence="7" type="ORF">FHX40_3458</name>
</gene>
<evidence type="ECO:0000256" key="5">
    <source>
        <dbReference type="SAM" id="Phobius"/>
    </source>
</evidence>
<reference evidence="7 8" key="1">
    <citation type="submission" date="2019-06" db="EMBL/GenBank/DDBJ databases">
        <title>Sequencing the genomes of 1000 actinobacteria strains.</title>
        <authorList>
            <person name="Klenk H.-P."/>
        </authorList>
    </citation>
    <scope>NUCLEOTIDE SEQUENCE [LARGE SCALE GENOMIC DNA]</scope>
    <source>
        <strain evidence="7 8">DSM 43186</strain>
    </source>
</reference>
<evidence type="ECO:0000256" key="1">
    <source>
        <dbReference type="ARBA" id="ARBA00004651"/>
    </source>
</evidence>
<dbReference type="InterPro" id="IPR052528">
    <property type="entry name" value="Sugar_transport-like"/>
</dbReference>
<feature type="transmembrane region" description="Helical" evidence="5">
    <location>
        <begin position="71"/>
        <end position="90"/>
    </location>
</feature>
<protein>
    <submittedName>
        <fullName evidence="7">Putative MFS family arabinose efflux permease</fullName>
    </submittedName>
</protein>